<dbReference type="InterPro" id="IPR050678">
    <property type="entry name" value="DNA_Partitioning_ATPase"/>
</dbReference>
<name>A0A1D8ADV3_9SPHN</name>
<evidence type="ECO:0000259" key="1">
    <source>
        <dbReference type="Pfam" id="PF13614"/>
    </source>
</evidence>
<dbReference type="KEGG" id="nre:BES08_25675"/>
<dbReference type="Proteomes" id="UP000094626">
    <property type="component" value="Plasmid pSA2"/>
</dbReference>
<dbReference type="InterPro" id="IPR009061">
    <property type="entry name" value="DNA-bd_dom_put_sf"/>
</dbReference>
<dbReference type="EMBL" id="CP017077">
    <property type="protein sequence ID" value="AOR80296.1"/>
    <property type="molecule type" value="Genomic_DNA"/>
</dbReference>
<geneLocation type="plasmid" evidence="2 3">
    <name>pSA2</name>
</geneLocation>
<dbReference type="PANTHER" id="PTHR13696">
    <property type="entry name" value="P-LOOP CONTAINING NUCLEOSIDE TRIPHOSPHATE HYDROLASE"/>
    <property type="match status" value="1"/>
</dbReference>
<dbReference type="SUPFAM" id="SSF52540">
    <property type="entry name" value="P-loop containing nucleoside triphosphate hydrolases"/>
    <property type="match status" value="1"/>
</dbReference>
<feature type="domain" description="AAA" evidence="1">
    <location>
        <begin position="90"/>
        <end position="248"/>
    </location>
</feature>
<dbReference type="InterPro" id="IPR025669">
    <property type="entry name" value="AAA_dom"/>
</dbReference>
<protein>
    <submittedName>
        <fullName evidence="2">Chromosome partitioning protein</fullName>
    </submittedName>
</protein>
<dbReference type="AlphaFoldDB" id="A0A1D8ADV3"/>
<dbReference type="SUPFAM" id="SSF46955">
    <property type="entry name" value="Putative DNA-binding domain"/>
    <property type="match status" value="1"/>
</dbReference>
<sequence>MASMVLSKLQERNIQHNPPRSGPTFTISQAASLVGRSASAIRIAEAEGRLPHQERNMTGRRKGYTLKDLDTMRQVFDTRPWREETDPPAIIACQNFKGGVGKSTIAVHMAQYLAIHGYRVLLIDADAQASATMQFGYIPDKDLDELDSIYALLQGKPERGIAQIIRKTHFHNLDLIPANLKLYNAEYEVAARIGVHGFNVLTTLARDIHKVAGNYDVIVMDPPPALGMVSLSVMYAANALLIPVPPSIVDFASTTAFLGMLEETMGALGEHDIQPEYGFVGMVISKSEANIESQRQIVDITNTVFGRSVFSQELRSSAEFNNAASQLKTVFDLTSSTTNHAVRTRCLNQLNQLGWELEENIKKLWPSRHGLD</sequence>
<evidence type="ECO:0000313" key="3">
    <source>
        <dbReference type="Proteomes" id="UP000094626"/>
    </source>
</evidence>
<evidence type="ECO:0000313" key="2">
    <source>
        <dbReference type="EMBL" id="AOR80296.1"/>
    </source>
</evidence>
<dbReference type="InterPro" id="IPR027417">
    <property type="entry name" value="P-loop_NTPase"/>
</dbReference>
<accession>A0A1D8ADV3</accession>
<reference evidence="3" key="1">
    <citation type="journal article" date="2017" name="J. Biotechnol.">
        <title>Complete genome sequence of Novosphingobium resinovorum SA1, a versatile xenobiotic-degrading bacterium capable of utilizing sulfanilic acid.</title>
        <authorList>
            <person name="Hegedus B."/>
            <person name="Kos P.B."/>
            <person name="Balint B."/>
            <person name="Maroti G."/>
            <person name="Gan H.M."/>
            <person name="Perei K."/>
            <person name="Rakhely G."/>
        </authorList>
    </citation>
    <scope>NUCLEOTIDE SEQUENCE [LARGE SCALE GENOMIC DNA]</scope>
    <source>
        <strain evidence="3">SA1</strain>
    </source>
</reference>
<dbReference type="CDD" id="cd02042">
    <property type="entry name" value="ParAB_family"/>
    <property type="match status" value="1"/>
</dbReference>
<proteinExistence type="predicted"/>
<gene>
    <name evidence="2" type="ORF">BES08_25675</name>
</gene>
<dbReference type="Gene3D" id="3.40.50.300">
    <property type="entry name" value="P-loop containing nucleotide triphosphate hydrolases"/>
    <property type="match status" value="1"/>
</dbReference>
<keyword evidence="3" id="KW-1185">Reference proteome</keyword>
<dbReference type="Pfam" id="PF13614">
    <property type="entry name" value="AAA_31"/>
    <property type="match status" value="1"/>
</dbReference>
<dbReference type="PANTHER" id="PTHR13696:SF52">
    <property type="entry name" value="PARA FAMILY PROTEIN CT_582"/>
    <property type="match status" value="1"/>
</dbReference>
<dbReference type="OrthoDB" id="9777757at2"/>
<keyword evidence="2" id="KW-0614">Plasmid</keyword>
<organism evidence="2 3">
    <name type="scientific">Novosphingobium resinovorum</name>
    <dbReference type="NCBI Taxonomy" id="158500"/>
    <lineage>
        <taxon>Bacteria</taxon>
        <taxon>Pseudomonadati</taxon>
        <taxon>Pseudomonadota</taxon>
        <taxon>Alphaproteobacteria</taxon>
        <taxon>Sphingomonadales</taxon>
        <taxon>Sphingomonadaceae</taxon>
        <taxon>Novosphingobium</taxon>
    </lineage>
</organism>